<feature type="compositionally biased region" description="Polar residues" evidence="1">
    <location>
        <begin position="14"/>
        <end position="41"/>
    </location>
</feature>
<sequence length="110" mass="11885">MSSTGRTDLAESRQPITNNSRTFKKSFQTVDTPPVTDNINDQYFHDPPNNLAQPTTRGTGGQWPQGGVYEDADPKREGVLGDEPLGKQTKEAVLGEMVNENTVHGGLTGA</sequence>
<feature type="region of interest" description="Disordered" evidence="1">
    <location>
        <begin position="1"/>
        <end position="90"/>
    </location>
</feature>
<dbReference type="EMBL" id="SGPM01000190">
    <property type="protein sequence ID" value="THH28266.1"/>
    <property type="molecule type" value="Genomic_DNA"/>
</dbReference>
<evidence type="ECO:0000313" key="2">
    <source>
        <dbReference type="EMBL" id="THH28266.1"/>
    </source>
</evidence>
<accession>A0A4S4MQ91</accession>
<dbReference type="OrthoDB" id="3224585at2759"/>
<dbReference type="AlphaFoldDB" id="A0A4S4MQ91"/>
<protein>
    <submittedName>
        <fullName evidence="2">Uncharacterized protein</fullName>
    </submittedName>
</protein>
<reference evidence="2 3" key="1">
    <citation type="submission" date="2019-02" db="EMBL/GenBank/DDBJ databases">
        <title>Genome sequencing of the rare red list fungi Antrodiella citrinella (Flaviporus citrinellus).</title>
        <authorList>
            <person name="Buettner E."/>
            <person name="Kellner H."/>
        </authorList>
    </citation>
    <scope>NUCLEOTIDE SEQUENCE [LARGE SCALE GENOMIC DNA]</scope>
    <source>
        <strain evidence="2 3">DSM 108506</strain>
    </source>
</reference>
<feature type="compositionally biased region" description="Basic and acidic residues" evidence="1">
    <location>
        <begin position="72"/>
        <end position="90"/>
    </location>
</feature>
<comment type="caution">
    <text evidence="2">The sequence shown here is derived from an EMBL/GenBank/DDBJ whole genome shotgun (WGS) entry which is preliminary data.</text>
</comment>
<dbReference type="Proteomes" id="UP000308730">
    <property type="component" value="Unassembled WGS sequence"/>
</dbReference>
<evidence type="ECO:0000256" key="1">
    <source>
        <dbReference type="SAM" id="MobiDB-lite"/>
    </source>
</evidence>
<gene>
    <name evidence="2" type="ORF">EUX98_g5922</name>
</gene>
<evidence type="ECO:0000313" key="3">
    <source>
        <dbReference type="Proteomes" id="UP000308730"/>
    </source>
</evidence>
<name>A0A4S4MQ91_9APHY</name>
<proteinExistence type="predicted"/>
<keyword evidence="3" id="KW-1185">Reference proteome</keyword>
<organism evidence="2 3">
    <name type="scientific">Antrodiella citrinella</name>
    <dbReference type="NCBI Taxonomy" id="2447956"/>
    <lineage>
        <taxon>Eukaryota</taxon>
        <taxon>Fungi</taxon>
        <taxon>Dikarya</taxon>
        <taxon>Basidiomycota</taxon>
        <taxon>Agaricomycotina</taxon>
        <taxon>Agaricomycetes</taxon>
        <taxon>Polyporales</taxon>
        <taxon>Steccherinaceae</taxon>
        <taxon>Antrodiella</taxon>
    </lineage>
</organism>